<dbReference type="Proteomes" id="UP000232323">
    <property type="component" value="Unassembled WGS sequence"/>
</dbReference>
<name>A0A250XLG1_9CHLO</name>
<dbReference type="PANTHER" id="PTHR35323">
    <property type="entry name" value="SAP DOMAIN-CONTAINING PROTEIN"/>
    <property type="match status" value="1"/>
</dbReference>
<evidence type="ECO:0000259" key="1">
    <source>
        <dbReference type="Pfam" id="PF24766"/>
    </source>
</evidence>
<reference evidence="2 3" key="1">
    <citation type="submission" date="2017-08" db="EMBL/GenBank/DDBJ databases">
        <title>Acidophilic green algal genome provides insights into adaptation to an acidic environment.</title>
        <authorList>
            <person name="Hirooka S."/>
            <person name="Hirose Y."/>
            <person name="Kanesaki Y."/>
            <person name="Higuchi S."/>
            <person name="Fujiwara T."/>
            <person name="Onuma R."/>
            <person name="Era A."/>
            <person name="Ohbayashi R."/>
            <person name="Uzuka A."/>
            <person name="Nozaki H."/>
            <person name="Yoshikawa H."/>
            <person name="Miyagishima S.Y."/>
        </authorList>
    </citation>
    <scope>NUCLEOTIDE SEQUENCE [LARGE SCALE GENOMIC DNA]</scope>
    <source>
        <strain evidence="2 3">NIES-2499</strain>
    </source>
</reference>
<gene>
    <name evidence="2" type="ORF">CEUSTIGMA_g11342.t1</name>
</gene>
<dbReference type="PANTHER" id="PTHR35323:SF2">
    <property type="entry name" value="SAP DOMAIN-CONTAINING PROTEIN"/>
    <property type="match status" value="1"/>
</dbReference>
<feature type="domain" description="DUF7699" evidence="1">
    <location>
        <begin position="93"/>
        <end position="175"/>
    </location>
</feature>
<dbReference type="STRING" id="1157962.A0A250XLG1"/>
<accession>A0A250XLG1</accession>
<dbReference type="SUPFAM" id="SSF68906">
    <property type="entry name" value="SAP domain"/>
    <property type="match status" value="1"/>
</dbReference>
<sequence length="377" mass="42079">MPICHNQRSIVVNVDSSELGPLEECTVVQLKAFLYRADLKATGLKAELMGRVEDFLSMKRTIGNRPETFASQTRAMKIMYPEASFSVTCRWVCKGDEVLFSQEVFDRYDVETQTGHCIGVRQVAGRIIRDSYGALQQQHTFTIEVLWSAGTRPKQPMTTMMIKGRNIYRSSVGRREVRQLRRRPWQDESLRSVVMREKVERGKEARALRRDDRTRVQWHWSLGVRREQESGGIPALSRNIPADDKDSVIIRDAEWRGGKVPLSAVEMMNISKLVNRQMTRYNDNNDKAGITAGAVVAVGGTTAHPLSNCGLKLPILLPTATTNAGAEGGGVGGGWCRRCGAVAATVACLHSLCGACCCGAECRRHRNSFKNVMHLRR</sequence>
<protein>
    <recommendedName>
        <fullName evidence="1">DUF7699 domain-containing protein</fullName>
    </recommendedName>
</protein>
<dbReference type="InterPro" id="IPR036361">
    <property type="entry name" value="SAP_dom_sf"/>
</dbReference>
<dbReference type="OrthoDB" id="690722at2759"/>
<dbReference type="Gene3D" id="1.10.720.30">
    <property type="entry name" value="SAP domain"/>
    <property type="match status" value="1"/>
</dbReference>
<organism evidence="2 3">
    <name type="scientific">Chlamydomonas eustigma</name>
    <dbReference type="NCBI Taxonomy" id="1157962"/>
    <lineage>
        <taxon>Eukaryota</taxon>
        <taxon>Viridiplantae</taxon>
        <taxon>Chlorophyta</taxon>
        <taxon>core chlorophytes</taxon>
        <taxon>Chlorophyceae</taxon>
        <taxon>CS clade</taxon>
        <taxon>Chlamydomonadales</taxon>
        <taxon>Chlamydomonadaceae</taxon>
        <taxon>Chlamydomonas</taxon>
    </lineage>
</organism>
<proteinExistence type="predicted"/>
<comment type="caution">
    <text evidence="2">The sequence shown here is derived from an EMBL/GenBank/DDBJ whole genome shotgun (WGS) entry which is preliminary data.</text>
</comment>
<dbReference type="EMBL" id="BEGY01000111">
    <property type="protein sequence ID" value="GAX83918.1"/>
    <property type="molecule type" value="Genomic_DNA"/>
</dbReference>
<keyword evidence="3" id="KW-1185">Reference proteome</keyword>
<dbReference type="Pfam" id="PF24766">
    <property type="entry name" value="DUF7699"/>
    <property type="match status" value="1"/>
</dbReference>
<dbReference type="InterPro" id="IPR056116">
    <property type="entry name" value="DUF7699"/>
</dbReference>
<dbReference type="AlphaFoldDB" id="A0A250XLG1"/>
<evidence type="ECO:0000313" key="2">
    <source>
        <dbReference type="EMBL" id="GAX83918.1"/>
    </source>
</evidence>
<evidence type="ECO:0000313" key="3">
    <source>
        <dbReference type="Proteomes" id="UP000232323"/>
    </source>
</evidence>